<dbReference type="EMBL" id="JAESVP010000005">
    <property type="protein sequence ID" value="MBL4928835.1"/>
    <property type="molecule type" value="Genomic_DNA"/>
</dbReference>
<dbReference type="RefSeq" id="WP_202661239.1">
    <property type="nucleotide sequence ID" value="NZ_JAESVP010000005.1"/>
</dbReference>
<protein>
    <submittedName>
        <fullName evidence="3">AsmA family protein</fullName>
    </submittedName>
</protein>
<comment type="caution">
    <text evidence="3">The sequence shown here is derived from an EMBL/GenBank/DDBJ whole genome shotgun (WGS) entry which is preliminary data.</text>
</comment>
<feature type="domain" description="AsmA" evidence="2">
    <location>
        <begin position="8"/>
        <end position="127"/>
    </location>
</feature>
<feature type="coiled-coil region" evidence="1">
    <location>
        <begin position="586"/>
        <end position="624"/>
    </location>
</feature>
<evidence type="ECO:0000313" key="3">
    <source>
        <dbReference type="EMBL" id="MBL4928835.1"/>
    </source>
</evidence>
<organism evidence="3 4">
    <name type="scientific">Fuscibacter oryzae</name>
    <dbReference type="NCBI Taxonomy" id="2803939"/>
    <lineage>
        <taxon>Bacteria</taxon>
        <taxon>Pseudomonadati</taxon>
        <taxon>Pseudomonadota</taxon>
        <taxon>Alphaproteobacteria</taxon>
        <taxon>Rhodobacterales</taxon>
        <taxon>Paracoccaceae</taxon>
        <taxon>Fuscibacter</taxon>
    </lineage>
</organism>
<proteinExistence type="predicted"/>
<keyword evidence="4" id="KW-1185">Reference proteome</keyword>
<dbReference type="PANTHER" id="PTHR30441:SF4">
    <property type="entry name" value="PROTEIN ASMA"/>
    <property type="match status" value="1"/>
</dbReference>
<evidence type="ECO:0000313" key="4">
    <source>
        <dbReference type="Proteomes" id="UP000619033"/>
    </source>
</evidence>
<gene>
    <name evidence="3" type="ORF">JI744_12030</name>
</gene>
<sequence>MRWIFRLLGAVLVLAVLGVAAVFLLPAEKIAGVALGKLETLTGRKVTLEGSVRPSVWPVLGVETGPVSMANADWSEEGPMFRAEALEIGVDLAALIGGEVKITKIAATGPKLVLERAKDGRENWVFGGRNGGSVTTETPGVGQPFTLDKGVISDGALIFVDHGTGQRFDLTNMGMTLAVPEYEGKATVEMTATRGGQAFALNAEIGAFRSFLDGKLGTLRADWSAGRAKASFEGRAGWNPMAAEGALKADLGALTEVSAVAGVPAPRLPKGLGAEEVALAGQVTLTEAGSVHLRKGKVTLDGAPLSVDADMTTAGPRPKLSAQVTAGALDLSGMTGGSGGGAQGGAKATGWPKDRIDASGLGALDAEVALTADSLDLGLAKFGAVQAMVTIDRARAVFDLRRATGYDGTVAGQFVVNARKGLSVGGDLTFAGLQLQPLLQDFGGYDRLIGTGDLRVKFLGSGGSVDAIMHSLEGEGSLSLTKGELRGLDVAGMLRTLDTGYVGEGQKTIFDSVAGSFVMRGGDLFNDDLALLSPYVTASGQGRVGLGARDLEYRIKATALADDQGQGGLTAPLLISGTWAKPKFSLDLEALAQERLDEQKAKLEAEAEARAAELRAKAKEKLKDELGIEQLPDESLEDAAKRKLNEAVSDEAQKALEDLLGGN</sequence>
<dbReference type="GO" id="GO:0090313">
    <property type="term" value="P:regulation of protein targeting to membrane"/>
    <property type="evidence" value="ECO:0007669"/>
    <property type="project" value="TreeGrafter"/>
</dbReference>
<evidence type="ECO:0000256" key="1">
    <source>
        <dbReference type="SAM" id="Coils"/>
    </source>
</evidence>
<dbReference type="InterPro" id="IPR052894">
    <property type="entry name" value="AsmA-related"/>
</dbReference>
<keyword evidence="1" id="KW-0175">Coiled coil</keyword>
<dbReference type="InterPro" id="IPR007844">
    <property type="entry name" value="AsmA"/>
</dbReference>
<dbReference type="PANTHER" id="PTHR30441">
    <property type="entry name" value="DUF748 DOMAIN-CONTAINING PROTEIN"/>
    <property type="match status" value="1"/>
</dbReference>
<accession>A0A8J7STR3</accession>
<name>A0A8J7STR3_9RHOB</name>
<dbReference type="GO" id="GO:0005886">
    <property type="term" value="C:plasma membrane"/>
    <property type="evidence" value="ECO:0007669"/>
    <property type="project" value="TreeGrafter"/>
</dbReference>
<dbReference type="AlphaFoldDB" id="A0A8J7STR3"/>
<dbReference type="Pfam" id="PF05170">
    <property type="entry name" value="AsmA"/>
    <property type="match status" value="2"/>
</dbReference>
<evidence type="ECO:0000259" key="2">
    <source>
        <dbReference type="Pfam" id="PF05170"/>
    </source>
</evidence>
<feature type="domain" description="AsmA" evidence="2">
    <location>
        <begin position="237"/>
        <end position="500"/>
    </location>
</feature>
<dbReference type="Proteomes" id="UP000619033">
    <property type="component" value="Unassembled WGS sequence"/>
</dbReference>
<reference evidence="3" key="1">
    <citation type="submission" date="2021-01" db="EMBL/GenBank/DDBJ databases">
        <title>Genome seq and assembly of Tabrizicola sp. KVB23.</title>
        <authorList>
            <person name="Chhetri G."/>
        </authorList>
    </citation>
    <scope>NUCLEOTIDE SEQUENCE</scope>
    <source>
        <strain evidence="3">KVB23</strain>
    </source>
</reference>